<dbReference type="CDD" id="cd06260">
    <property type="entry name" value="DUF820-like"/>
    <property type="match status" value="1"/>
</dbReference>
<evidence type="ECO:0000259" key="2">
    <source>
        <dbReference type="Pfam" id="PF05685"/>
    </source>
</evidence>
<dbReference type="Gene3D" id="3.90.1570.10">
    <property type="entry name" value="tt1808, chain A"/>
    <property type="match status" value="1"/>
</dbReference>
<gene>
    <name evidence="3" type="ORF">NIES2135_10290</name>
</gene>
<dbReference type="PANTHER" id="PTHR35400">
    <property type="entry name" value="SLR1083 PROTEIN"/>
    <property type="match status" value="1"/>
</dbReference>
<accession>A0A1Z4JBZ2</accession>
<dbReference type="PANTHER" id="PTHR35400:SF3">
    <property type="entry name" value="SLL1072 PROTEIN"/>
    <property type="match status" value="1"/>
</dbReference>
<dbReference type="InterPro" id="IPR012296">
    <property type="entry name" value="Nuclease_put_TT1808"/>
</dbReference>
<organism evidence="3 4">
    <name type="scientific">Leptolyngbya boryana NIES-2135</name>
    <dbReference type="NCBI Taxonomy" id="1973484"/>
    <lineage>
        <taxon>Bacteria</taxon>
        <taxon>Bacillati</taxon>
        <taxon>Cyanobacteriota</taxon>
        <taxon>Cyanophyceae</taxon>
        <taxon>Leptolyngbyales</taxon>
        <taxon>Leptolyngbyaceae</taxon>
        <taxon>Leptolyngbya group</taxon>
        <taxon>Leptolyngbya</taxon>
    </lineage>
</organism>
<sequence>MNTPLSKIPPLENGDRLSRPEFERRYSADPRIKKAELIEGIVYVASPLRFEPHAEPHSDMNGWLYTYIVSTPGVRLGDTPTVRLDLDNEPQPDLVLFIDPSCGGRITIDKDRYLSGAPELVVEIAASSASIDTGTKKQVYRRNGVQEYIVWQSFENKLDWVELIDAEYQPILPDEQGIMRSRVFPGLWLKADALLSGDRLAVVQTVQAGVQSPEHQAFVEALRSR</sequence>
<name>A0A1Z4JBZ2_LEPBY</name>
<protein>
    <recommendedName>
        <fullName evidence="2">Putative restriction endonuclease domain-containing protein</fullName>
    </recommendedName>
</protein>
<feature type="domain" description="Putative restriction endonuclease" evidence="2">
    <location>
        <begin position="20"/>
        <end position="190"/>
    </location>
</feature>
<feature type="region of interest" description="Disordered" evidence="1">
    <location>
        <begin position="1"/>
        <end position="22"/>
    </location>
</feature>
<dbReference type="InterPro" id="IPR011335">
    <property type="entry name" value="Restrct_endonuc-II-like"/>
</dbReference>
<dbReference type="InterPro" id="IPR008538">
    <property type="entry name" value="Uma2"/>
</dbReference>
<dbReference type="EMBL" id="AP018203">
    <property type="protein sequence ID" value="BAY54213.1"/>
    <property type="molecule type" value="Genomic_DNA"/>
</dbReference>
<dbReference type="AlphaFoldDB" id="A0A1Z4JBZ2"/>
<reference evidence="3 4" key="1">
    <citation type="submission" date="2017-06" db="EMBL/GenBank/DDBJ databases">
        <title>Genome sequencing of cyanobaciteial culture collection at National Institute for Environmental Studies (NIES).</title>
        <authorList>
            <person name="Hirose Y."/>
            <person name="Shimura Y."/>
            <person name="Fujisawa T."/>
            <person name="Nakamura Y."/>
            <person name="Kawachi M."/>
        </authorList>
    </citation>
    <scope>NUCLEOTIDE SEQUENCE [LARGE SCALE GENOMIC DNA]</scope>
    <source>
        <strain evidence="3 4">NIES-2135</strain>
    </source>
</reference>
<feature type="compositionally biased region" description="Basic and acidic residues" evidence="1">
    <location>
        <begin position="13"/>
        <end position="22"/>
    </location>
</feature>
<keyword evidence="4" id="KW-1185">Reference proteome</keyword>
<dbReference type="Pfam" id="PF05685">
    <property type="entry name" value="Uma2"/>
    <property type="match status" value="1"/>
</dbReference>
<evidence type="ECO:0000313" key="3">
    <source>
        <dbReference type="EMBL" id="BAY54213.1"/>
    </source>
</evidence>
<evidence type="ECO:0000256" key="1">
    <source>
        <dbReference type="SAM" id="MobiDB-lite"/>
    </source>
</evidence>
<evidence type="ECO:0000313" key="4">
    <source>
        <dbReference type="Proteomes" id="UP000217895"/>
    </source>
</evidence>
<proteinExistence type="predicted"/>
<dbReference type="SUPFAM" id="SSF52980">
    <property type="entry name" value="Restriction endonuclease-like"/>
    <property type="match status" value="1"/>
</dbReference>
<dbReference type="Proteomes" id="UP000217895">
    <property type="component" value="Chromosome"/>
</dbReference>